<dbReference type="AlphaFoldDB" id="X6P4R3"/>
<dbReference type="PANTHER" id="PTHR22847">
    <property type="entry name" value="WD40 REPEAT PROTEIN"/>
    <property type="match status" value="1"/>
</dbReference>
<keyword evidence="5" id="KW-1185">Reference proteome</keyword>
<dbReference type="OrthoDB" id="674604at2759"/>
<proteinExistence type="predicted"/>
<dbReference type="SUPFAM" id="SSF50978">
    <property type="entry name" value="WD40 repeat-like"/>
    <property type="match status" value="1"/>
</dbReference>
<reference evidence="4 5" key="1">
    <citation type="journal article" date="2013" name="Curr. Biol.">
        <title>The Genome of the Foraminiferan Reticulomyxa filosa.</title>
        <authorList>
            <person name="Glockner G."/>
            <person name="Hulsmann N."/>
            <person name="Schleicher M."/>
            <person name="Noegel A.A."/>
            <person name="Eichinger L."/>
            <person name="Gallinger C."/>
            <person name="Pawlowski J."/>
            <person name="Sierra R."/>
            <person name="Euteneuer U."/>
            <person name="Pillet L."/>
            <person name="Moustafa A."/>
            <person name="Platzer M."/>
            <person name="Groth M."/>
            <person name="Szafranski K."/>
            <person name="Schliwa M."/>
        </authorList>
    </citation>
    <scope>NUCLEOTIDE SEQUENCE [LARGE SCALE GENOMIC DNA]</scope>
</reference>
<dbReference type="PROSITE" id="PS00678">
    <property type="entry name" value="WD_REPEATS_1"/>
    <property type="match status" value="2"/>
</dbReference>
<dbReference type="PANTHER" id="PTHR22847:SF637">
    <property type="entry name" value="WD REPEAT DOMAIN 5B"/>
    <property type="match status" value="1"/>
</dbReference>
<dbReference type="Pfam" id="PF00400">
    <property type="entry name" value="WD40"/>
    <property type="match status" value="3"/>
</dbReference>
<dbReference type="Gene3D" id="2.130.10.10">
    <property type="entry name" value="YVTN repeat-like/Quinoprotein amine dehydrogenase"/>
    <property type="match status" value="2"/>
</dbReference>
<evidence type="ECO:0000256" key="3">
    <source>
        <dbReference type="PROSITE-ProRule" id="PRU00221"/>
    </source>
</evidence>
<name>X6P4R3_RETFI</name>
<feature type="repeat" description="WD" evidence="3">
    <location>
        <begin position="20"/>
        <end position="63"/>
    </location>
</feature>
<dbReference type="SMART" id="SM00320">
    <property type="entry name" value="WD40"/>
    <property type="match status" value="3"/>
</dbReference>
<dbReference type="InterPro" id="IPR036322">
    <property type="entry name" value="WD40_repeat_dom_sf"/>
</dbReference>
<protein>
    <submittedName>
        <fullName evidence="4">Ribosome assembly protein 4 (RSA4)</fullName>
    </submittedName>
</protein>
<sequence>AAMALIIDTFCSSSKLLKTLTGHTNYLYSIDYSLFDNIQFICSGSDDKTVCVWDVENHKCVRLFNGHSRAVHCVEFSSYCYHNYHRNVVYSASYDKTIRFWDIKDNQQLQVFNEHINGVVTIKFSQFNGGRYLCSGSADTTMRL</sequence>
<organism evidence="4 5">
    <name type="scientific">Reticulomyxa filosa</name>
    <dbReference type="NCBI Taxonomy" id="46433"/>
    <lineage>
        <taxon>Eukaryota</taxon>
        <taxon>Sar</taxon>
        <taxon>Rhizaria</taxon>
        <taxon>Retaria</taxon>
        <taxon>Foraminifera</taxon>
        <taxon>Monothalamids</taxon>
        <taxon>Reticulomyxidae</taxon>
        <taxon>Reticulomyxa</taxon>
    </lineage>
</organism>
<feature type="non-terminal residue" evidence="4">
    <location>
        <position position="1"/>
    </location>
</feature>
<dbReference type="PROSITE" id="PS50082">
    <property type="entry name" value="WD_REPEATS_2"/>
    <property type="match status" value="2"/>
</dbReference>
<keyword evidence="1 3" id="KW-0853">WD repeat</keyword>
<dbReference type="EMBL" id="ASPP01003703">
    <property type="protein sequence ID" value="ETO33069.1"/>
    <property type="molecule type" value="Genomic_DNA"/>
</dbReference>
<feature type="repeat" description="WD" evidence="3">
    <location>
        <begin position="64"/>
        <end position="111"/>
    </location>
</feature>
<dbReference type="InterPro" id="IPR001680">
    <property type="entry name" value="WD40_rpt"/>
</dbReference>
<evidence type="ECO:0000313" key="4">
    <source>
        <dbReference type="EMBL" id="ETO33069.1"/>
    </source>
</evidence>
<dbReference type="InterPro" id="IPR015943">
    <property type="entry name" value="WD40/YVTN_repeat-like_dom_sf"/>
</dbReference>
<evidence type="ECO:0000256" key="2">
    <source>
        <dbReference type="ARBA" id="ARBA00022737"/>
    </source>
</evidence>
<dbReference type="GO" id="GO:1990234">
    <property type="term" value="C:transferase complex"/>
    <property type="evidence" value="ECO:0007669"/>
    <property type="project" value="UniProtKB-ARBA"/>
</dbReference>
<evidence type="ECO:0000313" key="5">
    <source>
        <dbReference type="Proteomes" id="UP000023152"/>
    </source>
</evidence>
<dbReference type="InterPro" id="IPR020472">
    <property type="entry name" value="WD40_PAC1"/>
</dbReference>
<dbReference type="InterPro" id="IPR019775">
    <property type="entry name" value="WD40_repeat_CS"/>
</dbReference>
<evidence type="ECO:0000256" key="1">
    <source>
        <dbReference type="ARBA" id="ARBA00022574"/>
    </source>
</evidence>
<accession>X6P4R3</accession>
<dbReference type="PRINTS" id="PR00320">
    <property type="entry name" value="GPROTEINBRPT"/>
</dbReference>
<dbReference type="Proteomes" id="UP000023152">
    <property type="component" value="Unassembled WGS sequence"/>
</dbReference>
<keyword evidence="2" id="KW-0677">Repeat</keyword>
<dbReference type="PROSITE" id="PS50294">
    <property type="entry name" value="WD_REPEATS_REGION"/>
    <property type="match status" value="2"/>
</dbReference>
<comment type="caution">
    <text evidence="4">The sequence shown here is derived from an EMBL/GenBank/DDBJ whole genome shotgun (WGS) entry which is preliminary data.</text>
</comment>
<gene>
    <name evidence="4" type="ORF">RFI_04038</name>
</gene>